<evidence type="ECO:0000256" key="2">
    <source>
        <dbReference type="SAM" id="SignalP"/>
    </source>
</evidence>
<accession>A0ABS4TCE3</accession>
<dbReference type="Pfam" id="PF09683">
    <property type="entry name" value="Lactococcin_972"/>
    <property type="match status" value="1"/>
</dbReference>
<sequence length="101" mass="10190">MGFKKIALTGLTAAAVLTGTAGIAAATIAYPKEGGTWDYGANANSVWSLYNHPSNCHSSATDGASGRRTSGATRGGQWAASTDSAALWGNKAYYNPSASGC</sequence>
<keyword evidence="4" id="KW-1185">Reference proteome</keyword>
<feature type="chain" id="PRO_5045913861" description="Lactococcin 972 family bacteriocin" evidence="2">
    <location>
        <begin position="27"/>
        <end position="101"/>
    </location>
</feature>
<proteinExistence type="predicted"/>
<dbReference type="RefSeq" id="WP_209637332.1">
    <property type="nucleotide sequence ID" value="NZ_JAGINW010000001.1"/>
</dbReference>
<feature type="signal peptide" evidence="2">
    <location>
        <begin position="1"/>
        <end position="26"/>
    </location>
</feature>
<dbReference type="EMBL" id="JAGINW010000001">
    <property type="protein sequence ID" value="MBP2322093.1"/>
    <property type="molecule type" value="Genomic_DNA"/>
</dbReference>
<protein>
    <recommendedName>
        <fullName evidence="5">Lactococcin 972 family bacteriocin</fullName>
    </recommendedName>
</protein>
<dbReference type="InterPro" id="IPR006540">
    <property type="entry name" value="Lactococcin_972"/>
</dbReference>
<comment type="caution">
    <text evidence="3">The sequence shown here is derived from an EMBL/GenBank/DDBJ whole genome shotgun (WGS) entry which is preliminary data.</text>
</comment>
<dbReference type="Gene3D" id="2.60.40.2850">
    <property type="match status" value="1"/>
</dbReference>
<evidence type="ECO:0000313" key="3">
    <source>
        <dbReference type="EMBL" id="MBP2322093.1"/>
    </source>
</evidence>
<dbReference type="Proteomes" id="UP001519332">
    <property type="component" value="Unassembled WGS sequence"/>
</dbReference>
<keyword evidence="2" id="KW-0732">Signal</keyword>
<evidence type="ECO:0000256" key="1">
    <source>
        <dbReference type="SAM" id="MobiDB-lite"/>
    </source>
</evidence>
<feature type="region of interest" description="Disordered" evidence="1">
    <location>
        <begin position="57"/>
        <end position="78"/>
    </location>
</feature>
<evidence type="ECO:0008006" key="5">
    <source>
        <dbReference type="Google" id="ProtNLM"/>
    </source>
</evidence>
<organism evidence="3 4">
    <name type="scientific">Kibdelosporangium banguiense</name>
    <dbReference type="NCBI Taxonomy" id="1365924"/>
    <lineage>
        <taxon>Bacteria</taxon>
        <taxon>Bacillati</taxon>
        <taxon>Actinomycetota</taxon>
        <taxon>Actinomycetes</taxon>
        <taxon>Pseudonocardiales</taxon>
        <taxon>Pseudonocardiaceae</taxon>
        <taxon>Kibdelosporangium</taxon>
    </lineage>
</organism>
<feature type="compositionally biased region" description="Low complexity" evidence="1">
    <location>
        <begin position="63"/>
        <end position="76"/>
    </location>
</feature>
<name>A0ABS4TCE3_9PSEU</name>
<evidence type="ECO:0000313" key="4">
    <source>
        <dbReference type="Proteomes" id="UP001519332"/>
    </source>
</evidence>
<gene>
    <name evidence="3" type="ORF">JOF56_002478</name>
</gene>
<reference evidence="3 4" key="1">
    <citation type="submission" date="2021-03" db="EMBL/GenBank/DDBJ databases">
        <title>Sequencing the genomes of 1000 actinobacteria strains.</title>
        <authorList>
            <person name="Klenk H.-P."/>
        </authorList>
    </citation>
    <scope>NUCLEOTIDE SEQUENCE [LARGE SCALE GENOMIC DNA]</scope>
    <source>
        <strain evidence="3 4">DSM 46670</strain>
    </source>
</reference>